<dbReference type="GO" id="GO:0046872">
    <property type="term" value="F:metal ion binding"/>
    <property type="evidence" value="ECO:0007669"/>
    <property type="project" value="UniProtKB-KW"/>
</dbReference>
<gene>
    <name evidence="8" type="primary">ABSGL_01987.1 scaffold 2596</name>
</gene>
<feature type="active site" description="Proton donor" evidence="5">
    <location>
        <position position="13"/>
    </location>
</feature>
<evidence type="ECO:0000256" key="5">
    <source>
        <dbReference type="PIRSR" id="PIRSR031051-1"/>
    </source>
</evidence>
<dbReference type="Gene3D" id="3.40.50.1000">
    <property type="entry name" value="HAD superfamily/HAD-like"/>
    <property type="match status" value="1"/>
</dbReference>
<dbReference type="InterPro" id="IPR036412">
    <property type="entry name" value="HAD-like_sf"/>
</dbReference>
<evidence type="ECO:0000256" key="1">
    <source>
        <dbReference type="ARBA" id="ARBA00001946"/>
    </source>
</evidence>
<evidence type="ECO:0000313" key="8">
    <source>
        <dbReference type="EMBL" id="SAL96571.1"/>
    </source>
</evidence>
<dbReference type="PANTHER" id="PTHR20889">
    <property type="entry name" value="PHOSPHATASE, ORPHAN 1, 2"/>
    <property type="match status" value="1"/>
</dbReference>
<dbReference type="InterPro" id="IPR023214">
    <property type="entry name" value="HAD_sf"/>
</dbReference>
<feature type="binding site" evidence="7">
    <location>
        <position position="11"/>
    </location>
    <ligand>
        <name>Mg(2+)</name>
        <dbReference type="ChEBI" id="CHEBI:18420"/>
    </ligand>
</feature>
<name>A0A168LDK7_ABSGL</name>
<dbReference type="PANTHER" id="PTHR20889:SF12">
    <property type="entry name" value="LP01149P"/>
    <property type="match status" value="1"/>
</dbReference>
<evidence type="ECO:0000256" key="4">
    <source>
        <dbReference type="ARBA" id="ARBA00022842"/>
    </source>
</evidence>
<dbReference type="EMBL" id="LT551165">
    <property type="protein sequence ID" value="SAL96571.1"/>
    <property type="molecule type" value="Genomic_DNA"/>
</dbReference>
<dbReference type="InParanoid" id="A0A168LDK7"/>
<dbReference type="GO" id="GO:0016791">
    <property type="term" value="F:phosphatase activity"/>
    <property type="evidence" value="ECO:0007669"/>
    <property type="project" value="InterPro"/>
</dbReference>
<proteinExistence type="predicted"/>
<reference evidence="8" key="1">
    <citation type="submission" date="2016-04" db="EMBL/GenBank/DDBJ databases">
        <authorList>
            <person name="Evans L.H."/>
            <person name="Alamgir A."/>
            <person name="Owens N."/>
            <person name="Weber N.D."/>
            <person name="Virtaneva K."/>
            <person name="Barbian K."/>
            <person name="Babar A."/>
            <person name="Rosenke K."/>
        </authorList>
    </citation>
    <scope>NUCLEOTIDE SEQUENCE [LARGE SCALE GENOMIC DNA]</scope>
    <source>
        <strain evidence="8">CBS 101.48</strain>
    </source>
</reference>
<feature type="binding site" evidence="7">
    <location>
        <position position="13"/>
    </location>
    <ligand>
        <name>Mg(2+)</name>
        <dbReference type="ChEBI" id="CHEBI:18420"/>
    </ligand>
</feature>
<dbReference type="STRING" id="4829.A0A168LDK7"/>
<keyword evidence="3" id="KW-0378">Hydrolase</keyword>
<dbReference type="Pfam" id="PF06888">
    <property type="entry name" value="Put_Phosphatase"/>
    <property type="match status" value="1"/>
</dbReference>
<dbReference type="OMA" id="FHSHECQ"/>
<comment type="cofactor">
    <cofactor evidence="1 7">
        <name>Mg(2+)</name>
        <dbReference type="ChEBI" id="CHEBI:18420"/>
    </cofactor>
</comment>
<dbReference type="SUPFAM" id="SSF56784">
    <property type="entry name" value="HAD-like"/>
    <property type="match status" value="1"/>
</dbReference>
<dbReference type="AlphaFoldDB" id="A0A168LDK7"/>
<dbReference type="OrthoDB" id="10267182at2759"/>
<feature type="binding site" evidence="6">
    <location>
        <position position="22"/>
    </location>
    <ligand>
        <name>substrate</name>
    </ligand>
</feature>
<evidence type="ECO:0000256" key="2">
    <source>
        <dbReference type="ARBA" id="ARBA00022723"/>
    </source>
</evidence>
<dbReference type="NCBIfam" id="TIGR01488">
    <property type="entry name" value="HAD-SF-IB"/>
    <property type="match status" value="1"/>
</dbReference>
<dbReference type="Proteomes" id="UP000078561">
    <property type="component" value="Unassembled WGS sequence"/>
</dbReference>
<dbReference type="InterPro" id="IPR016965">
    <property type="entry name" value="Pase_PHOSPHO-typ"/>
</dbReference>
<organism evidence="8">
    <name type="scientific">Absidia glauca</name>
    <name type="common">Pin mould</name>
    <dbReference type="NCBI Taxonomy" id="4829"/>
    <lineage>
        <taxon>Eukaryota</taxon>
        <taxon>Fungi</taxon>
        <taxon>Fungi incertae sedis</taxon>
        <taxon>Mucoromycota</taxon>
        <taxon>Mucoromycotina</taxon>
        <taxon>Mucoromycetes</taxon>
        <taxon>Mucorales</taxon>
        <taxon>Cunninghamellaceae</taxon>
        <taxon>Absidia</taxon>
    </lineage>
</organism>
<evidence type="ECO:0000256" key="6">
    <source>
        <dbReference type="PIRSR" id="PIRSR031051-2"/>
    </source>
</evidence>
<keyword evidence="9" id="KW-1185">Reference proteome</keyword>
<dbReference type="InterPro" id="IPR006384">
    <property type="entry name" value="HAD_hydro_PyrdxlP_Pase-like"/>
</dbReference>
<sequence>MKAERNLAVFDFDWSLIEEDSDFWTISNLSSSQWQLCQARKGMQWTDLIDQALHELQEAGTTVEQVDQVLQKIPFTPAMLATLKLLKEHDTRVLILSDANTYFIETILTVITHACAYGVRDLVDDIITNPAYYDEHNHLRIHRRIKANAPPHNCPHVCAVNICKGQEIDTYIKTHGPFQKIMYVGDGKNDYCPATRLREGDRMFVRSGKALSRYLEANPPLLAAIHADVTYWDSSEVVRKAVEAEKL</sequence>
<feature type="active site" description="Nucleophile" evidence="5">
    <location>
        <position position="11"/>
    </location>
</feature>
<evidence type="ECO:0000256" key="3">
    <source>
        <dbReference type="ARBA" id="ARBA00022801"/>
    </source>
</evidence>
<feature type="binding site" evidence="6">
    <location>
        <position position="98"/>
    </location>
    <ligand>
        <name>substrate</name>
    </ligand>
</feature>
<evidence type="ECO:0000313" key="9">
    <source>
        <dbReference type="Proteomes" id="UP000078561"/>
    </source>
</evidence>
<dbReference type="PIRSF" id="PIRSF031051">
    <property type="entry name" value="PyrdxlP_Pase_PHOSPHO2"/>
    <property type="match status" value="1"/>
</dbReference>
<protein>
    <submittedName>
        <fullName evidence="8">Uncharacterized protein</fullName>
    </submittedName>
</protein>
<accession>A0A168LDK7</accession>
<keyword evidence="2 7" id="KW-0479">Metal-binding</keyword>
<evidence type="ECO:0000256" key="7">
    <source>
        <dbReference type="PIRSR" id="PIRSR031051-3"/>
    </source>
</evidence>
<keyword evidence="4 7" id="KW-0460">Magnesium</keyword>
<feature type="binding site" evidence="7">
    <location>
        <position position="186"/>
    </location>
    <ligand>
        <name>Mg(2+)</name>
        <dbReference type="ChEBI" id="CHEBI:18420"/>
    </ligand>
</feature>
<dbReference type="NCBIfam" id="TIGR01489">
    <property type="entry name" value="DKMTPPase-SF"/>
    <property type="match status" value="1"/>
</dbReference>